<reference evidence="8 9" key="1">
    <citation type="journal article" date="2021" name="Sci. Rep.">
        <title>The genome of the diatom Chaetoceros tenuissimus carries an ancient integrated fragment of an extant virus.</title>
        <authorList>
            <person name="Hongo Y."/>
            <person name="Kimura K."/>
            <person name="Takaki Y."/>
            <person name="Yoshida Y."/>
            <person name="Baba S."/>
            <person name="Kobayashi G."/>
            <person name="Nagasaki K."/>
            <person name="Hano T."/>
            <person name="Tomaru Y."/>
        </authorList>
    </citation>
    <scope>NUCLEOTIDE SEQUENCE [LARGE SCALE GENOMIC DNA]</scope>
    <source>
        <strain evidence="8 9">NIES-3715</strain>
    </source>
</reference>
<dbReference type="InterPro" id="IPR024185">
    <property type="entry name" value="FTHF_cligase-like_sf"/>
</dbReference>
<keyword evidence="7" id="KW-0460">Magnesium</keyword>
<accession>A0AAD3D8H4</accession>
<keyword evidence="9" id="KW-1185">Reference proteome</keyword>
<feature type="binding site" evidence="6">
    <location>
        <position position="54"/>
    </location>
    <ligand>
        <name>substrate</name>
    </ligand>
</feature>
<dbReference type="GO" id="GO:0009396">
    <property type="term" value="P:folic acid-containing compound biosynthetic process"/>
    <property type="evidence" value="ECO:0007669"/>
    <property type="project" value="TreeGrafter"/>
</dbReference>
<evidence type="ECO:0000256" key="2">
    <source>
        <dbReference type="ARBA" id="ARBA00022741"/>
    </source>
</evidence>
<organism evidence="8 9">
    <name type="scientific">Chaetoceros tenuissimus</name>
    <dbReference type="NCBI Taxonomy" id="426638"/>
    <lineage>
        <taxon>Eukaryota</taxon>
        <taxon>Sar</taxon>
        <taxon>Stramenopiles</taxon>
        <taxon>Ochrophyta</taxon>
        <taxon>Bacillariophyta</taxon>
        <taxon>Coscinodiscophyceae</taxon>
        <taxon>Chaetocerotophycidae</taxon>
        <taxon>Chaetocerotales</taxon>
        <taxon>Chaetocerotaceae</taxon>
        <taxon>Chaetoceros</taxon>
    </lineage>
</organism>
<dbReference type="GO" id="GO:0030272">
    <property type="term" value="F:5-formyltetrahydrofolate cyclo-ligase activity"/>
    <property type="evidence" value="ECO:0007669"/>
    <property type="project" value="UniProtKB-EC"/>
</dbReference>
<dbReference type="GO" id="GO:0005524">
    <property type="term" value="F:ATP binding"/>
    <property type="evidence" value="ECO:0007669"/>
    <property type="project" value="UniProtKB-KW"/>
</dbReference>
<evidence type="ECO:0000313" key="9">
    <source>
        <dbReference type="Proteomes" id="UP001054902"/>
    </source>
</evidence>
<comment type="caution">
    <text evidence="8">The sequence shown here is derived from an EMBL/GenBank/DDBJ whole genome shotgun (WGS) entry which is preliminary data.</text>
</comment>
<name>A0AAD3D8H4_9STRA</name>
<dbReference type="AlphaFoldDB" id="A0AAD3D8H4"/>
<gene>
    <name evidence="8" type="ORF">CTEN210_14420</name>
</gene>
<dbReference type="GO" id="GO:0046872">
    <property type="term" value="F:metal ion binding"/>
    <property type="evidence" value="ECO:0007669"/>
    <property type="project" value="UniProtKB-KW"/>
</dbReference>
<evidence type="ECO:0000256" key="4">
    <source>
        <dbReference type="ARBA" id="ARBA00036539"/>
    </source>
</evidence>
<dbReference type="PIRSF" id="PIRSF006806">
    <property type="entry name" value="FTHF_cligase"/>
    <property type="match status" value="1"/>
</dbReference>
<keyword evidence="3 6" id="KW-0067">ATP-binding</keyword>
<evidence type="ECO:0000256" key="1">
    <source>
        <dbReference type="ARBA" id="ARBA00010638"/>
    </source>
</evidence>
<dbReference type="GO" id="GO:0035999">
    <property type="term" value="P:tetrahydrofolate interconversion"/>
    <property type="evidence" value="ECO:0007669"/>
    <property type="project" value="TreeGrafter"/>
</dbReference>
<evidence type="ECO:0000256" key="3">
    <source>
        <dbReference type="ARBA" id="ARBA00022840"/>
    </source>
</evidence>
<keyword evidence="2 6" id="KW-0547">Nucleotide-binding</keyword>
<feature type="binding site" evidence="6">
    <location>
        <begin position="154"/>
        <end position="162"/>
    </location>
    <ligand>
        <name>ATP</name>
        <dbReference type="ChEBI" id="CHEBI:30616"/>
    </ligand>
</feature>
<dbReference type="GO" id="GO:0005739">
    <property type="term" value="C:mitochondrion"/>
    <property type="evidence" value="ECO:0007669"/>
    <property type="project" value="TreeGrafter"/>
</dbReference>
<feature type="binding site" evidence="6">
    <location>
        <position position="60"/>
    </location>
    <ligand>
        <name>substrate</name>
    </ligand>
</feature>
<protein>
    <recommendedName>
        <fullName evidence="5 7">5-formyltetrahydrofolate cyclo-ligase</fullName>
        <ecNumber evidence="5 7">6.3.3.2</ecNumber>
    </recommendedName>
</protein>
<proteinExistence type="inferred from homology"/>
<dbReference type="PANTHER" id="PTHR23407">
    <property type="entry name" value="ATPASE INHIBITOR/5-FORMYLTETRAHYDROFOLATE CYCLO-LIGASE"/>
    <property type="match status" value="1"/>
</dbReference>
<evidence type="ECO:0000256" key="7">
    <source>
        <dbReference type="RuleBase" id="RU361279"/>
    </source>
</evidence>
<dbReference type="NCBIfam" id="TIGR02727">
    <property type="entry name" value="MTHFS_bact"/>
    <property type="match status" value="1"/>
</dbReference>
<evidence type="ECO:0000256" key="5">
    <source>
        <dbReference type="ARBA" id="ARBA00038966"/>
    </source>
</evidence>
<dbReference type="EC" id="6.3.3.2" evidence="5 7"/>
<evidence type="ECO:0000256" key="6">
    <source>
        <dbReference type="PIRSR" id="PIRSR006806-1"/>
    </source>
</evidence>
<sequence>MTATHKAKQVLRKQIRSSLSKMTAQELTTQSSQVFDNLFQLPEYETSQSIGLFLSMPKGEIHTDDACNKILQDGKSLFVPRCGLDFEQCDMDLIRVPLEDVEKAQDSKTFYEDWPRNKWGIPEPPIDSKYHIAQPGDIDLLIVPGLGFDSKGGRLGQGKGYYDRFIQKMRDGVENTEGIPKKPVLVAVGLNPSFVSEGIPMAEHDFRMQKVCLPSQILNFKL</sequence>
<comment type="catalytic activity">
    <reaction evidence="4 7">
        <text>(6S)-5-formyl-5,6,7,8-tetrahydrofolate + ATP = (6R)-5,10-methenyltetrahydrofolate + ADP + phosphate</text>
        <dbReference type="Rhea" id="RHEA:10488"/>
        <dbReference type="ChEBI" id="CHEBI:30616"/>
        <dbReference type="ChEBI" id="CHEBI:43474"/>
        <dbReference type="ChEBI" id="CHEBI:57455"/>
        <dbReference type="ChEBI" id="CHEBI:57457"/>
        <dbReference type="ChEBI" id="CHEBI:456216"/>
        <dbReference type="EC" id="6.3.3.2"/>
    </reaction>
</comment>
<dbReference type="Pfam" id="PF01812">
    <property type="entry name" value="5-FTHF_cyc-lig"/>
    <property type="match status" value="1"/>
</dbReference>
<comment type="similarity">
    <text evidence="1 7">Belongs to the 5-formyltetrahydrofolate cyclo-ligase family.</text>
</comment>
<dbReference type="EMBL" id="BLLK01000060">
    <property type="protein sequence ID" value="GFH57944.1"/>
    <property type="molecule type" value="Genomic_DNA"/>
</dbReference>
<dbReference type="Proteomes" id="UP001054902">
    <property type="component" value="Unassembled WGS sequence"/>
</dbReference>
<keyword evidence="7" id="KW-0479">Metal-binding</keyword>
<feature type="binding site" evidence="6">
    <location>
        <begin position="8"/>
        <end position="12"/>
    </location>
    <ligand>
        <name>ATP</name>
        <dbReference type="ChEBI" id="CHEBI:30616"/>
    </ligand>
</feature>
<dbReference type="SUPFAM" id="SSF100950">
    <property type="entry name" value="NagB/RpiA/CoA transferase-like"/>
    <property type="match status" value="1"/>
</dbReference>
<comment type="cofactor">
    <cofactor evidence="7">
        <name>Mg(2+)</name>
        <dbReference type="ChEBI" id="CHEBI:18420"/>
    </cofactor>
</comment>
<evidence type="ECO:0000313" key="8">
    <source>
        <dbReference type="EMBL" id="GFH57944.1"/>
    </source>
</evidence>
<dbReference type="InterPro" id="IPR037171">
    <property type="entry name" value="NagB/RpiA_transferase-like"/>
</dbReference>
<dbReference type="InterPro" id="IPR002698">
    <property type="entry name" value="FTHF_cligase"/>
</dbReference>
<dbReference type="PANTHER" id="PTHR23407:SF1">
    <property type="entry name" value="5-FORMYLTETRAHYDROFOLATE CYCLO-LIGASE"/>
    <property type="match status" value="1"/>
</dbReference>
<dbReference type="Gene3D" id="3.40.50.10420">
    <property type="entry name" value="NagB/RpiA/CoA transferase-like"/>
    <property type="match status" value="1"/>
</dbReference>